<dbReference type="Gene3D" id="3.30.420.60">
    <property type="entry name" value="eRF1 domain 2"/>
    <property type="match status" value="1"/>
</dbReference>
<name>A0ABS5JWK0_9BACT</name>
<keyword evidence="2" id="KW-1185">Reference proteome</keyword>
<organism evidence="1 2">
    <name type="scientific">Carboxylicivirga linearis</name>
    <dbReference type="NCBI Taxonomy" id="1628157"/>
    <lineage>
        <taxon>Bacteria</taxon>
        <taxon>Pseudomonadati</taxon>
        <taxon>Bacteroidota</taxon>
        <taxon>Bacteroidia</taxon>
        <taxon>Marinilabiliales</taxon>
        <taxon>Marinilabiliaceae</taxon>
        <taxon>Carboxylicivirga</taxon>
    </lineage>
</organism>
<dbReference type="InterPro" id="IPR042226">
    <property type="entry name" value="eFR1_2_sf"/>
</dbReference>
<dbReference type="EMBL" id="JAGUCO010000009">
    <property type="protein sequence ID" value="MBS2099262.1"/>
    <property type="molecule type" value="Genomic_DNA"/>
</dbReference>
<dbReference type="RefSeq" id="WP_212216504.1">
    <property type="nucleotide sequence ID" value="NZ_JAGUCO010000009.1"/>
</dbReference>
<evidence type="ECO:0000313" key="2">
    <source>
        <dbReference type="Proteomes" id="UP000708576"/>
    </source>
</evidence>
<gene>
    <name evidence="1" type="ORF">KEM10_13295</name>
</gene>
<evidence type="ECO:0000313" key="1">
    <source>
        <dbReference type="EMBL" id="MBS2099262.1"/>
    </source>
</evidence>
<comment type="caution">
    <text evidence="1">The sequence shown here is derived from an EMBL/GenBank/DDBJ whole genome shotgun (WGS) entry which is preliminary data.</text>
</comment>
<dbReference type="Proteomes" id="UP000708576">
    <property type="component" value="Unassembled WGS sequence"/>
</dbReference>
<reference evidence="1 2" key="1">
    <citation type="journal article" date="2015" name="Int. J. Syst. Evol. Microbiol.">
        <title>Carboxylicivirga linearis sp. nov., isolated from a sea cucumber culture pond.</title>
        <authorList>
            <person name="Wang F.Q."/>
            <person name="Zhou Y.X."/>
            <person name="Lin X.Z."/>
            <person name="Chen G.J."/>
            <person name="Du Z.J."/>
        </authorList>
    </citation>
    <scope>NUCLEOTIDE SEQUENCE [LARGE SCALE GENOMIC DNA]</scope>
    <source>
        <strain evidence="1 2">FB218</strain>
    </source>
</reference>
<proteinExistence type="predicted"/>
<evidence type="ECO:0008006" key="3">
    <source>
        <dbReference type="Google" id="ProtNLM"/>
    </source>
</evidence>
<protein>
    <recommendedName>
        <fullName evidence="3">Host attachment protein</fullName>
    </recommendedName>
</protein>
<accession>A0ABS5JWK0</accession>
<sequence>MKREIGIWLNSTKAILVDINNGNQTVKTIESDIESRTRFPGEGKNYSRLGAMQVNPSKKLTNRKKHQLHHYFDEIINNIEDASDLFIFGPSKTKNLLEKELKKHHQFQDKFIQTENSDKLTQKQLIAKVKDHFESIKS</sequence>
<dbReference type="SUPFAM" id="SSF53137">
    <property type="entry name" value="Translational machinery components"/>
    <property type="match status" value="1"/>
</dbReference>